<dbReference type="AlphaFoldDB" id="A0A0R0LY62"/>
<feature type="chain" id="PRO_5006399013" evidence="1">
    <location>
        <begin position="20"/>
        <end position="125"/>
    </location>
</feature>
<sequence length="125" mass="14833">MEIFVFLTIFTNFISTAEGQINLYRLLSSSRDLEPKSTSFHHLMIDEYAKQAKIKALRRRYRRLECLQMILGCFKCFSCFSCYKKLEIERDMLLSEIAHIERVATIQTLKRQLANRAKLRRSFSN</sequence>
<dbReference type="VEuPathDB" id="MicrosporidiaDB:M153_3190005429"/>
<gene>
    <name evidence="2" type="ORF">M153_3190005429</name>
</gene>
<dbReference type="EMBL" id="LGUB01000107">
    <property type="protein sequence ID" value="KRH94249.1"/>
    <property type="molecule type" value="Genomic_DNA"/>
</dbReference>
<feature type="signal peptide" evidence="1">
    <location>
        <begin position="1"/>
        <end position="19"/>
    </location>
</feature>
<evidence type="ECO:0000313" key="2">
    <source>
        <dbReference type="EMBL" id="KRH94249.1"/>
    </source>
</evidence>
<comment type="caution">
    <text evidence="2">The sequence shown here is derived from an EMBL/GenBank/DDBJ whole genome shotgun (WGS) entry which is preliminary data.</text>
</comment>
<protein>
    <submittedName>
        <fullName evidence="2">Uncharacterized protein</fullName>
    </submittedName>
</protein>
<reference evidence="2 3" key="1">
    <citation type="submission" date="2015-07" db="EMBL/GenBank/DDBJ databases">
        <title>The genome of Pseudoloma neurophilia, a relevant intracellular parasite of the zebrafish.</title>
        <authorList>
            <person name="Ndikumana S."/>
            <person name="Pelin A."/>
            <person name="Sanders J."/>
            <person name="Corradi N."/>
        </authorList>
    </citation>
    <scope>NUCLEOTIDE SEQUENCE [LARGE SCALE GENOMIC DNA]</scope>
    <source>
        <strain evidence="2 3">MK1</strain>
    </source>
</reference>
<organism evidence="2 3">
    <name type="scientific">Pseudoloma neurophilia</name>
    <dbReference type="NCBI Taxonomy" id="146866"/>
    <lineage>
        <taxon>Eukaryota</taxon>
        <taxon>Fungi</taxon>
        <taxon>Fungi incertae sedis</taxon>
        <taxon>Microsporidia</taxon>
        <taxon>Pseudoloma</taxon>
    </lineage>
</organism>
<proteinExistence type="predicted"/>
<name>A0A0R0LY62_9MICR</name>
<evidence type="ECO:0000313" key="3">
    <source>
        <dbReference type="Proteomes" id="UP000051530"/>
    </source>
</evidence>
<keyword evidence="1" id="KW-0732">Signal</keyword>
<keyword evidence="3" id="KW-1185">Reference proteome</keyword>
<dbReference type="Proteomes" id="UP000051530">
    <property type="component" value="Unassembled WGS sequence"/>
</dbReference>
<accession>A0A0R0LY62</accession>
<evidence type="ECO:0000256" key="1">
    <source>
        <dbReference type="SAM" id="SignalP"/>
    </source>
</evidence>